<feature type="signal peptide" evidence="1">
    <location>
        <begin position="1"/>
        <end position="19"/>
    </location>
</feature>
<organism evidence="2 3">
    <name type="scientific">Geranomyces variabilis</name>
    <dbReference type="NCBI Taxonomy" id="109894"/>
    <lineage>
        <taxon>Eukaryota</taxon>
        <taxon>Fungi</taxon>
        <taxon>Fungi incertae sedis</taxon>
        <taxon>Chytridiomycota</taxon>
        <taxon>Chytridiomycota incertae sedis</taxon>
        <taxon>Chytridiomycetes</taxon>
        <taxon>Spizellomycetales</taxon>
        <taxon>Powellomycetaceae</taxon>
        <taxon>Geranomyces</taxon>
    </lineage>
</organism>
<keyword evidence="1" id="KW-0732">Signal</keyword>
<evidence type="ECO:0000256" key="1">
    <source>
        <dbReference type="SAM" id="SignalP"/>
    </source>
</evidence>
<keyword evidence="3" id="KW-1185">Reference proteome</keyword>
<accession>A0AAD5XRH4</accession>
<evidence type="ECO:0000313" key="2">
    <source>
        <dbReference type="EMBL" id="KAJ3180232.1"/>
    </source>
</evidence>
<proteinExistence type="predicted"/>
<name>A0AAD5XRH4_9FUNG</name>
<comment type="caution">
    <text evidence="2">The sequence shown here is derived from an EMBL/GenBank/DDBJ whole genome shotgun (WGS) entry which is preliminary data.</text>
</comment>
<reference evidence="2" key="1">
    <citation type="submission" date="2020-05" db="EMBL/GenBank/DDBJ databases">
        <title>Phylogenomic resolution of chytrid fungi.</title>
        <authorList>
            <person name="Stajich J.E."/>
            <person name="Amses K."/>
            <person name="Simmons R."/>
            <person name="Seto K."/>
            <person name="Myers J."/>
            <person name="Bonds A."/>
            <person name="Quandt C.A."/>
            <person name="Barry K."/>
            <person name="Liu P."/>
            <person name="Grigoriev I."/>
            <person name="Longcore J.E."/>
            <person name="James T.Y."/>
        </authorList>
    </citation>
    <scope>NUCLEOTIDE SEQUENCE</scope>
    <source>
        <strain evidence="2">JEL0379</strain>
    </source>
</reference>
<dbReference type="Proteomes" id="UP001212152">
    <property type="component" value="Unassembled WGS sequence"/>
</dbReference>
<dbReference type="EMBL" id="JADGJQ010000017">
    <property type="protein sequence ID" value="KAJ3180232.1"/>
    <property type="molecule type" value="Genomic_DNA"/>
</dbReference>
<sequence>MPVKTLALASLLAISAVCAQNSTCATTRVTGVPADVVSGWEGVASTPTGTDTWSFVPTSSGYVAVHFNANKCRDLSAFSGVAFDLTIPTGGTFQVSWNTRNADCQTKSAATMPYVDGAKYVSASGKVYVPFSDFPTVDTRYVEDMTLIKLLPATAGWAISNIDLACGQNSTAVSATPATASSAATPTNAENAAVGSAGSAIGVGLSAFYARALFPVAVASIAILV</sequence>
<protein>
    <submittedName>
        <fullName evidence="2">Uncharacterized protein</fullName>
    </submittedName>
</protein>
<evidence type="ECO:0000313" key="3">
    <source>
        <dbReference type="Proteomes" id="UP001212152"/>
    </source>
</evidence>
<gene>
    <name evidence="2" type="ORF">HDU87_002109</name>
</gene>
<feature type="chain" id="PRO_5042067883" evidence="1">
    <location>
        <begin position="20"/>
        <end position="225"/>
    </location>
</feature>
<dbReference type="AlphaFoldDB" id="A0AAD5XRH4"/>